<protein>
    <recommendedName>
        <fullName evidence="2">Zinc knuckle CX2CX4HX4C domain-containing protein</fullName>
    </recommendedName>
</protein>
<feature type="compositionally biased region" description="Low complexity" evidence="1">
    <location>
        <begin position="284"/>
        <end position="298"/>
    </location>
</feature>
<dbReference type="InterPro" id="IPR025836">
    <property type="entry name" value="Zn_knuckle_CX2CX4HX4C"/>
</dbReference>
<feature type="domain" description="Zinc knuckle CX2CX4HX4C" evidence="2">
    <location>
        <begin position="146"/>
        <end position="193"/>
    </location>
</feature>
<keyword evidence="4" id="KW-1185">Reference proteome</keyword>
<evidence type="ECO:0000256" key="1">
    <source>
        <dbReference type="SAM" id="MobiDB-lite"/>
    </source>
</evidence>
<evidence type="ECO:0000259" key="2">
    <source>
        <dbReference type="Pfam" id="PF14392"/>
    </source>
</evidence>
<accession>A0A803M8G9</accession>
<evidence type="ECO:0000313" key="4">
    <source>
        <dbReference type="Proteomes" id="UP000596660"/>
    </source>
</evidence>
<evidence type="ECO:0000313" key="3">
    <source>
        <dbReference type="EnsemblPlants" id="AUR62025195-RA:cds"/>
    </source>
</evidence>
<reference evidence="3" key="2">
    <citation type="submission" date="2021-03" db="UniProtKB">
        <authorList>
            <consortium name="EnsemblPlants"/>
        </authorList>
    </citation>
    <scope>IDENTIFICATION</scope>
</reference>
<dbReference type="AlphaFoldDB" id="A0A803M8G9"/>
<dbReference type="Pfam" id="PF14392">
    <property type="entry name" value="zf-CCHC_4"/>
    <property type="match status" value="1"/>
</dbReference>
<proteinExistence type="predicted"/>
<feature type="compositionally biased region" description="Low complexity" evidence="1">
    <location>
        <begin position="267"/>
        <end position="277"/>
    </location>
</feature>
<organism evidence="3 4">
    <name type="scientific">Chenopodium quinoa</name>
    <name type="common">Quinoa</name>
    <dbReference type="NCBI Taxonomy" id="63459"/>
    <lineage>
        <taxon>Eukaryota</taxon>
        <taxon>Viridiplantae</taxon>
        <taxon>Streptophyta</taxon>
        <taxon>Embryophyta</taxon>
        <taxon>Tracheophyta</taxon>
        <taxon>Spermatophyta</taxon>
        <taxon>Magnoliopsida</taxon>
        <taxon>eudicotyledons</taxon>
        <taxon>Gunneridae</taxon>
        <taxon>Pentapetalae</taxon>
        <taxon>Caryophyllales</taxon>
        <taxon>Chenopodiaceae</taxon>
        <taxon>Chenopodioideae</taxon>
        <taxon>Atripliceae</taxon>
        <taxon>Chenopodium</taxon>
    </lineage>
</organism>
<dbReference type="Proteomes" id="UP000596660">
    <property type="component" value="Unplaced"/>
</dbReference>
<sequence length="465" mass="52125">MENNQPQGPHDNGHPNEDQQMGVLAAPPANFTFLGPINYDSCAIGVFLGPYPPAVTFVQHIVNCRWIRRGYIHVHQSGIYFLFECFDAYDLDGIIRQHSAVFEGRLINLRRAAPVISNKRMGFIEEYEQVGTGLPMHADIRVRMLIDTSQPLIPGCYVPVEGDRVVWVFFRYEGIFKFCKSCGFVGHSEKRCKVKKEISTRRLRCRLSALERRRLRVLYGPGQQAYYTNYVKGLPDIFRYRNPEVNLMRPEEPEDLPFMDRNGGGDMDISGSSSDSGGTERYYSASSGSSDSDIIESSNAGDRSNVVWQTGFDDRGKAPMEPLSPPIRSSSPIFVSNPAPPSTFEVGESSTALTLLQRRRVLASSFPSLIVIAPPPLVLPMSFPRLLEPRPVPTIYDSSRDSNREFRITTAAYNFFETGQKIARNLRLSRNNLARVFLEGQPTRSLFVGSSPTIDGTNLPNVPLT</sequence>
<feature type="region of interest" description="Disordered" evidence="1">
    <location>
        <begin position="250"/>
        <end position="300"/>
    </location>
</feature>
<dbReference type="Gramene" id="AUR62025195-RA">
    <property type="protein sequence ID" value="AUR62025195-RA:cds"/>
    <property type="gene ID" value="AUR62025195"/>
</dbReference>
<feature type="region of interest" description="Disordered" evidence="1">
    <location>
        <begin position="1"/>
        <end position="21"/>
    </location>
</feature>
<name>A0A803M8G9_CHEQI</name>
<dbReference type="EnsemblPlants" id="AUR62025195-RA">
    <property type="protein sequence ID" value="AUR62025195-RA:cds"/>
    <property type="gene ID" value="AUR62025195"/>
</dbReference>
<reference evidence="3" key="1">
    <citation type="journal article" date="2017" name="Nature">
        <title>The genome of Chenopodium quinoa.</title>
        <authorList>
            <person name="Jarvis D.E."/>
            <person name="Ho Y.S."/>
            <person name="Lightfoot D.J."/>
            <person name="Schmoeckel S.M."/>
            <person name="Li B."/>
            <person name="Borm T.J.A."/>
            <person name="Ohyanagi H."/>
            <person name="Mineta K."/>
            <person name="Michell C.T."/>
            <person name="Saber N."/>
            <person name="Kharbatia N.M."/>
            <person name="Rupper R.R."/>
            <person name="Sharp A.R."/>
            <person name="Dally N."/>
            <person name="Boughton B.A."/>
            <person name="Woo Y.H."/>
            <person name="Gao G."/>
            <person name="Schijlen E.G.W.M."/>
            <person name="Guo X."/>
            <person name="Momin A.A."/>
            <person name="Negrao S."/>
            <person name="Al-Babili S."/>
            <person name="Gehring C."/>
            <person name="Roessner U."/>
            <person name="Jung C."/>
            <person name="Murphy K."/>
            <person name="Arold S.T."/>
            <person name="Gojobori T."/>
            <person name="van der Linden C.G."/>
            <person name="van Loo E.N."/>
            <person name="Jellen E.N."/>
            <person name="Maughan P.J."/>
            <person name="Tester M."/>
        </authorList>
    </citation>
    <scope>NUCLEOTIDE SEQUENCE [LARGE SCALE GENOMIC DNA]</scope>
    <source>
        <strain evidence="3">cv. PI 614886</strain>
    </source>
</reference>